<reference evidence="1 2" key="1">
    <citation type="submission" date="2021-03" db="EMBL/GenBank/DDBJ databases">
        <title>Genomic Encyclopedia of Type Strains, Phase IV (KMG-IV): sequencing the most valuable type-strain genomes for metagenomic binning, comparative biology and taxonomic classification.</title>
        <authorList>
            <person name="Goeker M."/>
        </authorList>
    </citation>
    <scope>NUCLEOTIDE SEQUENCE [LARGE SCALE GENOMIC DNA]</scope>
    <source>
        <strain evidence="1 2">DSM 25609</strain>
    </source>
</reference>
<evidence type="ECO:0000313" key="2">
    <source>
        <dbReference type="Proteomes" id="UP001519345"/>
    </source>
</evidence>
<name>A0ABS4IK57_9BACI</name>
<protein>
    <submittedName>
        <fullName evidence="1">Uncharacterized protein</fullName>
    </submittedName>
</protein>
<keyword evidence="2" id="KW-1185">Reference proteome</keyword>
<proteinExistence type="predicted"/>
<dbReference type="EMBL" id="JAGGKX010000024">
    <property type="protein sequence ID" value="MBP1971344.1"/>
    <property type="molecule type" value="Genomic_DNA"/>
</dbReference>
<comment type="caution">
    <text evidence="1">The sequence shown here is derived from an EMBL/GenBank/DDBJ whole genome shotgun (WGS) entry which is preliminary data.</text>
</comment>
<dbReference type="RefSeq" id="WP_209464406.1">
    <property type="nucleotide sequence ID" value="NZ_CP110224.1"/>
</dbReference>
<gene>
    <name evidence="1" type="ORF">J2Z83_003483</name>
</gene>
<accession>A0ABS4IK57</accession>
<organism evidence="1 2">
    <name type="scientific">Virgibacillus natechei</name>
    <dbReference type="NCBI Taxonomy" id="1216297"/>
    <lineage>
        <taxon>Bacteria</taxon>
        <taxon>Bacillati</taxon>
        <taxon>Bacillota</taxon>
        <taxon>Bacilli</taxon>
        <taxon>Bacillales</taxon>
        <taxon>Bacillaceae</taxon>
        <taxon>Virgibacillus</taxon>
    </lineage>
</organism>
<sequence length="322" mass="37767">MERTLLLESSGFPEKLELIDIETPENLLKQSYVEQQVLKSINTYNPKLKVKKVEYINLRTQFPQVRVSKFTGLIVEDVEIQKEDETRFSNAGYFVWEINNKLFARKIVNYVFLSEYKEKGRNVLFSQSIFPAIIDYMGDFLSSPSYTIANHPIYFINIMNKEITAQSLLKRLAGIVAVRFEYIEVFAETINPKTVPMDVQGFVKTYEQDYVQGQSTFSSDYYKVDFSLRKLTLNTNKLVEGESLIRKQDSTELQFKGSNEKFYWMEIFPIIILACRDGYDVDYSNLEHFYNSNVDKFSETDEKLQRFSILLQFIKKLTFSEV</sequence>
<evidence type="ECO:0000313" key="1">
    <source>
        <dbReference type="EMBL" id="MBP1971344.1"/>
    </source>
</evidence>
<dbReference type="Proteomes" id="UP001519345">
    <property type="component" value="Unassembled WGS sequence"/>
</dbReference>